<dbReference type="GO" id="GO:0003677">
    <property type="term" value="F:DNA binding"/>
    <property type="evidence" value="ECO:0007669"/>
    <property type="project" value="UniProtKB-UniRule"/>
</dbReference>
<dbReference type="InterPro" id="IPR041467">
    <property type="entry name" value="Sco4008_C"/>
</dbReference>
<dbReference type="Gene3D" id="1.10.357.10">
    <property type="entry name" value="Tetracycline Repressor, domain 2"/>
    <property type="match status" value="1"/>
</dbReference>
<dbReference type="SUPFAM" id="SSF46689">
    <property type="entry name" value="Homeodomain-like"/>
    <property type="match status" value="1"/>
</dbReference>
<dbReference type="Proteomes" id="UP000321379">
    <property type="component" value="Unassembled WGS sequence"/>
</dbReference>
<dbReference type="EMBL" id="VRMG01000008">
    <property type="protein sequence ID" value="TXN30048.1"/>
    <property type="molecule type" value="Genomic_DNA"/>
</dbReference>
<dbReference type="PANTHER" id="PTHR30328:SF54">
    <property type="entry name" value="HTH-TYPE TRANSCRIPTIONAL REPRESSOR SCO4008"/>
    <property type="match status" value="1"/>
</dbReference>
<evidence type="ECO:0000259" key="3">
    <source>
        <dbReference type="PROSITE" id="PS50977"/>
    </source>
</evidence>
<sequence length="194" mass="20406">MPPDATETKRRILAAAHAEFAEYGLAGARVDRIAESASANKRSIYVHFGPKETLFDIVIEQTIAQLEVEVPFTADDLPGYGGRLFDFIVAHPLLGRLSVWAQLERAEATTVETAAYAAKVAALAALGDAGAVDTLALVLGLVTSWFMASPALRAAASDGPWSVTRLREHRAALTAAIAALPSGAARSGHRSAAD</sequence>
<keyword evidence="1 2" id="KW-0238">DNA-binding</keyword>
<feature type="domain" description="HTH tetR-type" evidence="3">
    <location>
        <begin position="6"/>
        <end position="66"/>
    </location>
</feature>
<dbReference type="InterPro" id="IPR009057">
    <property type="entry name" value="Homeodomain-like_sf"/>
</dbReference>
<organism evidence="4 5">
    <name type="scientific">Lacisediminihabitans profunda</name>
    <dbReference type="NCBI Taxonomy" id="2594790"/>
    <lineage>
        <taxon>Bacteria</taxon>
        <taxon>Bacillati</taxon>
        <taxon>Actinomycetota</taxon>
        <taxon>Actinomycetes</taxon>
        <taxon>Micrococcales</taxon>
        <taxon>Microbacteriaceae</taxon>
        <taxon>Lacisediminihabitans</taxon>
    </lineage>
</organism>
<keyword evidence="5" id="KW-1185">Reference proteome</keyword>
<gene>
    <name evidence="4" type="ORF">FVP33_13065</name>
</gene>
<evidence type="ECO:0000313" key="4">
    <source>
        <dbReference type="EMBL" id="TXN30048.1"/>
    </source>
</evidence>
<evidence type="ECO:0000256" key="1">
    <source>
        <dbReference type="ARBA" id="ARBA00023125"/>
    </source>
</evidence>
<dbReference type="PROSITE" id="PS50977">
    <property type="entry name" value="HTH_TETR_2"/>
    <property type="match status" value="1"/>
</dbReference>
<dbReference type="InterPro" id="IPR001647">
    <property type="entry name" value="HTH_TetR"/>
</dbReference>
<dbReference type="PANTHER" id="PTHR30328">
    <property type="entry name" value="TRANSCRIPTIONAL REPRESSOR"/>
    <property type="match status" value="1"/>
</dbReference>
<dbReference type="RefSeq" id="WP_147784091.1">
    <property type="nucleotide sequence ID" value="NZ_VRMG01000008.1"/>
</dbReference>
<reference evidence="4 5" key="1">
    <citation type="submission" date="2019-08" db="EMBL/GenBank/DDBJ databases">
        <title>Bacterial whole genome sequence for Glaciihabitans sp. CHu50b-6-2.</title>
        <authorList>
            <person name="Jin L."/>
        </authorList>
    </citation>
    <scope>NUCLEOTIDE SEQUENCE [LARGE SCALE GENOMIC DNA]</scope>
    <source>
        <strain evidence="4 5">CHu50b-6-2</strain>
    </source>
</reference>
<evidence type="ECO:0000256" key="2">
    <source>
        <dbReference type="PROSITE-ProRule" id="PRU00335"/>
    </source>
</evidence>
<dbReference type="InterPro" id="IPR050109">
    <property type="entry name" value="HTH-type_TetR-like_transc_reg"/>
</dbReference>
<feature type="DNA-binding region" description="H-T-H motif" evidence="2">
    <location>
        <begin position="29"/>
        <end position="48"/>
    </location>
</feature>
<protein>
    <submittedName>
        <fullName evidence="4">Helix-turn-helix transcriptional regulator</fullName>
    </submittedName>
</protein>
<dbReference type="AlphaFoldDB" id="A0A5C8UP52"/>
<proteinExistence type="predicted"/>
<dbReference type="PRINTS" id="PR00455">
    <property type="entry name" value="HTHTETR"/>
</dbReference>
<dbReference type="SUPFAM" id="SSF48498">
    <property type="entry name" value="Tetracyclin repressor-like, C-terminal domain"/>
    <property type="match status" value="1"/>
</dbReference>
<name>A0A5C8UP52_9MICO</name>
<accession>A0A5C8UP52</accession>
<comment type="caution">
    <text evidence="4">The sequence shown here is derived from an EMBL/GenBank/DDBJ whole genome shotgun (WGS) entry which is preliminary data.</text>
</comment>
<dbReference type="Pfam" id="PF17926">
    <property type="entry name" value="TetR_C_21"/>
    <property type="match status" value="1"/>
</dbReference>
<dbReference type="Pfam" id="PF00440">
    <property type="entry name" value="TetR_N"/>
    <property type="match status" value="1"/>
</dbReference>
<dbReference type="GO" id="GO:0006355">
    <property type="term" value="P:regulation of DNA-templated transcription"/>
    <property type="evidence" value="ECO:0007669"/>
    <property type="project" value="UniProtKB-ARBA"/>
</dbReference>
<evidence type="ECO:0000313" key="5">
    <source>
        <dbReference type="Proteomes" id="UP000321379"/>
    </source>
</evidence>
<dbReference type="InterPro" id="IPR036271">
    <property type="entry name" value="Tet_transcr_reg_TetR-rel_C_sf"/>
</dbReference>